<feature type="compositionally biased region" description="Low complexity" evidence="1">
    <location>
        <begin position="95"/>
        <end position="114"/>
    </location>
</feature>
<reference evidence="2 3" key="1">
    <citation type="journal article" date="2018" name="Nat. Biotechnol.">
        <title>A standardized bacterial taxonomy based on genome phylogeny substantially revises the tree of life.</title>
        <authorList>
            <person name="Parks D.H."/>
            <person name="Chuvochina M."/>
            <person name="Waite D.W."/>
            <person name="Rinke C."/>
            <person name="Skarshewski A."/>
            <person name="Chaumeil P.A."/>
            <person name="Hugenholtz P."/>
        </authorList>
    </citation>
    <scope>NUCLEOTIDE SEQUENCE [LARGE SCALE GENOMIC DNA]</scope>
    <source>
        <strain evidence="2">UBA10707</strain>
    </source>
</reference>
<accession>A0A356LBQ3</accession>
<gene>
    <name evidence="2" type="ORF">DD666_00885</name>
</gene>
<name>A0A356LBQ3_9BURK</name>
<feature type="region of interest" description="Disordered" evidence="1">
    <location>
        <begin position="86"/>
        <end position="131"/>
    </location>
</feature>
<dbReference type="Proteomes" id="UP000264036">
    <property type="component" value="Unassembled WGS sequence"/>
</dbReference>
<protein>
    <submittedName>
        <fullName evidence="2">Uncharacterized protein</fullName>
    </submittedName>
</protein>
<evidence type="ECO:0000313" key="2">
    <source>
        <dbReference type="EMBL" id="HBP27955.1"/>
    </source>
</evidence>
<proteinExistence type="predicted"/>
<organism evidence="2 3">
    <name type="scientific">Advenella kashmirensis</name>
    <dbReference type="NCBI Taxonomy" id="310575"/>
    <lineage>
        <taxon>Bacteria</taxon>
        <taxon>Pseudomonadati</taxon>
        <taxon>Pseudomonadota</taxon>
        <taxon>Betaproteobacteria</taxon>
        <taxon>Burkholderiales</taxon>
        <taxon>Alcaligenaceae</taxon>
    </lineage>
</organism>
<comment type="caution">
    <text evidence="2">The sequence shown here is derived from an EMBL/GenBank/DDBJ whole genome shotgun (WGS) entry which is preliminary data.</text>
</comment>
<dbReference type="EMBL" id="DOEK01000003">
    <property type="protein sequence ID" value="HBP27955.1"/>
    <property type="molecule type" value="Genomic_DNA"/>
</dbReference>
<evidence type="ECO:0000256" key="1">
    <source>
        <dbReference type="SAM" id="MobiDB-lite"/>
    </source>
</evidence>
<sequence length="152" mass="16582">MRIRRFLIRHCDHLTRWLAVVAAVLAGAGTGVLFGSYDANKTGDKRVAEVQAINLSLMQILQQKVTPLVTKQAEVVEQQTALSERLEQTTDRVETAATKSSQAASTASKAANQAGQAVRKARAPVSTLRQVPNKPKPVKCWNNKDVFGDLCK</sequence>
<evidence type="ECO:0000313" key="3">
    <source>
        <dbReference type="Proteomes" id="UP000264036"/>
    </source>
</evidence>
<dbReference type="AlphaFoldDB" id="A0A356LBQ3"/>